<dbReference type="Pfam" id="PF10412">
    <property type="entry name" value="TrwB_AAD_bind"/>
    <property type="match status" value="1"/>
</dbReference>
<dbReference type="PANTHER" id="PTHR37937">
    <property type="entry name" value="CONJUGATIVE TRANSFER: DNA TRANSPORT"/>
    <property type="match status" value="1"/>
</dbReference>
<evidence type="ECO:0000256" key="2">
    <source>
        <dbReference type="ARBA" id="ARBA00022475"/>
    </source>
</evidence>
<dbReference type="InterPro" id="IPR051539">
    <property type="entry name" value="T4SS-coupling_protein"/>
</dbReference>
<feature type="transmembrane region" description="Helical" evidence="7">
    <location>
        <begin position="24"/>
        <end position="52"/>
    </location>
</feature>
<comment type="caution">
    <text evidence="9">The sequence shown here is derived from an EMBL/GenBank/DDBJ whole genome shotgun (WGS) entry which is preliminary data.</text>
</comment>
<accession>A0ABD4E5V9</accession>
<evidence type="ECO:0000313" key="10">
    <source>
        <dbReference type="Proteomes" id="UP000057910"/>
    </source>
</evidence>
<dbReference type="PANTHER" id="PTHR37937:SF1">
    <property type="entry name" value="CONJUGATIVE TRANSFER: DNA TRANSPORT"/>
    <property type="match status" value="1"/>
</dbReference>
<feature type="domain" description="Type IV secretion system coupling protein TraD DNA-binding" evidence="8">
    <location>
        <begin position="171"/>
        <end position="551"/>
    </location>
</feature>
<evidence type="ECO:0000256" key="3">
    <source>
        <dbReference type="ARBA" id="ARBA00022692"/>
    </source>
</evidence>
<dbReference type="AlphaFoldDB" id="A0ABD4E5V9"/>
<evidence type="ECO:0000256" key="7">
    <source>
        <dbReference type="SAM" id="Phobius"/>
    </source>
</evidence>
<dbReference type="Gene3D" id="3.40.50.300">
    <property type="entry name" value="P-loop containing nucleotide triphosphate hydrolases"/>
    <property type="match status" value="2"/>
</dbReference>
<organism evidence="9 10">
    <name type="scientific">Burkholderia ubonensis</name>
    <dbReference type="NCBI Taxonomy" id="101571"/>
    <lineage>
        <taxon>Bacteria</taxon>
        <taxon>Pseudomonadati</taxon>
        <taxon>Pseudomonadota</taxon>
        <taxon>Betaproteobacteria</taxon>
        <taxon>Burkholderiales</taxon>
        <taxon>Burkholderiaceae</taxon>
        <taxon>Burkholderia</taxon>
        <taxon>Burkholderia cepacia complex</taxon>
    </lineage>
</organism>
<sequence>MRPDRNAGVGHHFSTGSEIWMHRLALILVAVRNIILASVAAGLVVGVFYLWFFAPRGFWPDLADNVLARIRSTLYMTAAPMNYNRDGVVLQLSVDQVVVLTDPVWGRAGPIVRKFLILACAVAIIVAMLIGTYWYEFGRAAMKDTQMRGATLATGPELKRLLEKADDASPYQLAGVPMRKKSETLHTIITGAQGTGKSQQFFALMKQVRARGKRMIVYDPSGEFTAAFYRPGVDIIMNPFDDRAPNWNIWQEIEEEYHFDNMASGLIPNPTEADPFWAMAGREVFRDVVQVLQRENRMTNKNLYSSVALNNLDGIYQLLRNTAGASYVDPITERTGMSLKMTVQNQLSSFRYLRDDGPHFSIRRWIQQESDSWMFISTREEMREAIKPILSLWVDIAIKAVLGLDPIHQERLWFSLDELPTLQKLDILKQALTGTRKYGMCMVLGVQDFSQIYEIYGIHLATTIISGCQTKLLLRVTDGEAAKKLAELIGEGEIEEKDESVSFGLNSQRDGVSIAKRRQLRDLVLSSEIRRLPDMTGYLVVPGNYPTARVSYEYVPSPKVAPAFVKRRPFGELFAGGDASPPDGPTPPAPAPLSGGPVADEDWTTKPEILAAPFEYIVPGTGEVVSTGRSAWNFTRI</sequence>
<keyword evidence="5 7" id="KW-0472">Membrane</keyword>
<keyword evidence="2" id="KW-1003">Cell membrane</keyword>
<feature type="compositionally biased region" description="Pro residues" evidence="6">
    <location>
        <begin position="582"/>
        <end position="591"/>
    </location>
</feature>
<keyword evidence="4 7" id="KW-1133">Transmembrane helix</keyword>
<feature type="region of interest" description="Disordered" evidence="6">
    <location>
        <begin position="574"/>
        <end position="601"/>
    </location>
</feature>
<feature type="transmembrane region" description="Helical" evidence="7">
    <location>
        <begin position="115"/>
        <end position="135"/>
    </location>
</feature>
<gene>
    <name evidence="9" type="ORF">WJ68_05395</name>
</gene>
<name>A0ABD4E5V9_9BURK</name>
<reference evidence="9 10" key="1">
    <citation type="submission" date="2015-11" db="EMBL/GenBank/DDBJ databases">
        <title>Expanding the genomic diversity of Burkholderia species for the development of highly accurate diagnostics.</title>
        <authorList>
            <person name="Sahl J."/>
            <person name="Keim P."/>
            <person name="Wagner D."/>
        </authorList>
    </citation>
    <scope>NUCLEOTIDE SEQUENCE [LARGE SCALE GENOMIC DNA]</scope>
    <source>
        <strain evidence="9 10">MSMB1585WGS</strain>
    </source>
</reference>
<dbReference type="EMBL" id="LPAD01000034">
    <property type="protein sequence ID" value="KVN88939.1"/>
    <property type="molecule type" value="Genomic_DNA"/>
</dbReference>
<dbReference type="InterPro" id="IPR027417">
    <property type="entry name" value="P-loop_NTPase"/>
</dbReference>
<evidence type="ECO:0000256" key="4">
    <source>
        <dbReference type="ARBA" id="ARBA00022989"/>
    </source>
</evidence>
<evidence type="ECO:0000256" key="5">
    <source>
        <dbReference type="ARBA" id="ARBA00023136"/>
    </source>
</evidence>
<comment type="subcellular location">
    <subcellularLocation>
        <location evidence="1">Cell membrane</location>
        <topology evidence="1">Multi-pass membrane protein</topology>
    </subcellularLocation>
</comment>
<evidence type="ECO:0000313" key="9">
    <source>
        <dbReference type="EMBL" id="KVN88939.1"/>
    </source>
</evidence>
<proteinExistence type="predicted"/>
<dbReference type="CDD" id="cd01127">
    <property type="entry name" value="TrwB_TraG_TraD_VirD4"/>
    <property type="match status" value="1"/>
</dbReference>
<dbReference type="GO" id="GO:0005886">
    <property type="term" value="C:plasma membrane"/>
    <property type="evidence" value="ECO:0007669"/>
    <property type="project" value="UniProtKB-SubCell"/>
</dbReference>
<dbReference type="InterPro" id="IPR019476">
    <property type="entry name" value="T4SS_TraD_DNA-bd"/>
</dbReference>
<dbReference type="RefSeq" id="WP_060038794.1">
    <property type="nucleotide sequence ID" value="NZ_LPAD01000034.1"/>
</dbReference>
<dbReference type="Proteomes" id="UP000057910">
    <property type="component" value="Unassembled WGS sequence"/>
</dbReference>
<keyword evidence="3 7" id="KW-0812">Transmembrane</keyword>
<protein>
    <submittedName>
        <fullName evidence="9">Type VI secretion protein</fullName>
    </submittedName>
</protein>
<dbReference type="SUPFAM" id="SSF52540">
    <property type="entry name" value="P-loop containing nucleoside triphosphate hydrolases"/>
    <property type="match status" value="1"/>
</dbReference>
<evidence type="ECO:0000256" key="6">
    <source>
        <dbReference type="SAM" id="MobiDB-lite"/>
    </source>
</evidence>
<evidence type="ECO:0000259" key="8">
    <source>
        <dbReference type="Pfam" id="PF10412"/>
    </source>
</evidence>
<evidence type="ECO:0000256" key="1">
    <source>
        <dbReference type="ARBA" id="ARBA00004651"/>
    </source>
</evidence>